<evidence type="ECO:0000313" key="2">
    <source>
        <dbReference type="Proteomes" id="UP000535937"/>
    </source>
</evidence>
<accession>A0A7W4WCH3</accession>
<keyword evidence="2" id="KW-1185">Reference proteome</keyword>
<dbReference type="EMBL" id="JACHWZ010000011">
    <property type="protein sequence ID" value="MBB3061726.1"/>
    <property type="molecule type" value="Genomic_DNA"/>
</dbReference>
<dbReference type="InterPro" id="IPR021730">
    <property type="entry name" value="YdbH"/>
</dbReference>
<name>A0A7W4WCH3_9GAMM</name>
<dbReference type="RefSeq" id="WP_183460393.1">
    <property type="nucleotide sequence ID" value="NZ_JACHWZ010000011.1"/>
</dbReference>
<dbReference type="AlphaFoldDB" id="A0A7W4WCH3"/>
<protein>
    <recommendedName>
        <fullName evidence="3">Dicarboxylate transport</fullName>
    </recommendedName>
</protein>
<sequence length="980" mass="107107">MRKYRLITLAVTLLIAVAICWWGWRDRDRVVPWLVNPWLGGDRIHSAQGLQLSTDAISADSLEILLASGASIQLRDLRLRHPLGALFGDEDNRSQLTIAGLTYHPGPAPLEPDEAATEIPHEESEAEPKLYLSELLQLLRRKLPRQIDIDKLQWAGPEPRSGRLSLRRENGDTIRGVLHSGDLEAQWQLVVQDADARLLARISSATGESILQLDGSADRQAKKEWHGELRLQADLEQLAALPPIAGTVTGAGGEFSLRIESQFPDQLLNLEGYGRTVARLSAKSLHIPLPEDPIGAPLQLSADTLEPLSVDLASLWPLTPRQLSGSANIRILSPGAEQGTLLELQLDARTPRDAPLLTASGNLDLRAAAPLLQSARWRELLSPVAISSPKGSFSFRGTAELLPLAEMDAQRRRNPLRRFTVTLLPKGNANAVVGSSDEGSLLAQMGWNRGTVDLQLPAPVTIAAARWPGRVQIETETVQIGARESAEALSLDTTLKNISCRLEEDIQCTLFQESAISQLEFDGIDIRQLQTDGQVEFSRKDEQQHLRLINPSLSTGEIRTETVQVKSATLKSAEMECTRHKQDFKCFGASADIELGALSGPEFQLKGALALNDLHFASAASRLRARARYQSDELQLRARNQYQLKASVAGDLAAEGNQLSGNNRLRSGALAIESEWRHQLDSDAGSATFTVEPATFSQQQPLSDSIEGLPVDLVAGELSAKGRLSWPAAQRDFLDARLDKVAAVYGDVFAVGITGQLSSGRKGDNWIASRPQPFTAETLDIGVPVENIRFAVSLDEKRDLVLTGVRAELLDGALETRELRWNLDGEARSGLVNLSGISLRTLTRELETENFAATGTVDLQIPLHTGDEGITVKQGRIEARPPGGRLRYYGAFSADMLSANPQLKLVAGALEDYKYRELSGTVEYPPSGDMQMQLKLVGRSESVAADRDLIINLNLENNIPAMLRSLQASRDLTEALEKQL</sequence>
<reference evidence="1 2" key="1">
    <citation type="submission" date="2020-08" db="EMBL/GenBank/DDBJ databases">
        <title>Genomic Encyclopedia of Type Strains, Phase III (KMG-III): the genomes of soil and plant-associated and newly described type strains.</title>
        <authorList>
            <person name="Whitman W."/>
        </authorList>
    </citation>
    <scope>NUCLEOTIDE SEQUENCE [LARGE SCALE GENOMIC DNA]</scope>
    <source>
        <strain evidence="1 2">CECT 8799</strain>
    </source>
</reference>
<evidence type="ECO:0008006" key="3">
    <source>
        <dbReference type="Google" id="ProtNLM"/>
    </source>
</evidence>
<dbReference type="Pfam" id="PF11739">
    <property type="entry name" value="YdbH-like"/>
    <property type="match status" value="1"/>
</dbReference>
<organism evidence="1 2">
    <name type="scientific">Microbulbifer rhizosphaerae</name>
    <dbReference type="NCBI Taxonomy" id="1562603"/>
    <lineage>
        <taxon>Bacteria</taxon>
        <taxon>Pseudomonadati</taxon>
        <taxon>Pseudomonadota</taxon>
        <taxon>Gammaproteobacteria</taxon>
        <taxon>Cellvibrionales</taxon>
        <taxon>Microbulbiferaceae</taxon>
        <taxon>Microbulbifer</taxon>
    </lineage>
</organism>
<dbReference type="Proteomes" id="UP000535937">
    <property type="component" value="Unassembled WGS sequence"/>
</dbReference>
<comment type="caution">
    <text evidence="1">The sequence shown here is derived from an EMBL/GenBank/DDBJ whole genome shotgun (WGS) entry which is preliminary data.</text>
</comment>
<evidence type="ECO:0000313" key="1">
    <source>
        <dbReference type="EMBL" id="MBB3061726.1"/>
    </source>
</evidence>
<proteinExistence type="predicted"/>
<gene>
    <name evidence="1" type="ORF">FHS09_002566</name>
</gene>